<dbReference type="InterPro" id="IPR012334">
    <property type="entry name" value="Pectin_lyas_fold"/>
</dbReference>
<evidence type="ECO:0000259" key="1">
    <source>
        <dbReference type="Pfam" id="PF11962"/>
    </source>
</evidence>
<proteinExistence type="predicted"/>
<dbReference type="Gene3D" id="4.10.80.40">
    <property type="entry name" value="succinate dehydrogenase protein domain"/>
    <property type="match status" value="1"/>
</dbReference>
<dbReference type="Proteomes" id="UP000274772">
    <property type="component" value="Chromosome"/>
</dbReference>
<dbReference type="Gene3D" id="2.40.300.10">
    <property type="entry name" value="Head decoration protein D"/>
    <property type="match status" value="1"/>
</dbReference>
<dbReference type="RefSeq" id="WP_002442377.1">
    <property type="nucleotide sequence ID" value="NZ_AP018586.1"/>
</dbReference>
<dbReference type="InterPro" id="IPR021865">
    <property type="entry name" value="Peptidase_G2"/>
</dbReference>
<reference evidence="2 3" key="1">
    <citation type="submission" date="2018-05" db="EMBL/GenBank/DDBJ databases">
        <title>Complete genome sequencing of three human clinical isolates of Staphylococcus caprae reveals virulence factors similar to those of S. epidermidis and S. capitis.</title>
        <authorList>
            <person name="Watanabe S."/>
            <person name="Cui L."/>
        </authorList>
    </citation>
    <scope>NUCLEOTIDE SEQUENCE [LARGE SCALE GENOMIC DNA]</scope>
    <source>
        <strain evidence="2 3">JMUB590</strain>
    </source>
</reference>
<evidence type="ECO:0000313" key="3">
    <source>
        <dbReference type="Proteomes" id="UP000274772"/>
    </source>
</evidence>
<dbReference type="Pfam" id="PF11962">
    <property type="entry name" value="Peptidase_G2"/>
    <property type="match status" value="1"/>
</dbReference>
<dbReference type="EMBL" id="AP018586">
    <property type="protein sequence ID" value="BBD92794.1"/>
    <property type="molecule type" value="Genomic_DNA"/>
</dbReference>
<dbReference type="Gene3D" id="2.160.20.10">
    <property type="entry name" value="Single-stranded right-handed beta-helix, Pectin lyase-like"/>
    <property type="match status" value="1"/>
</dbReference>
<dbReference type="SUPFAM" id="SSF51126">
    <property type="entry name" value="Pectin lyase-like"/>
    <property type="match status" value="1"/>
</dbReference>
<accession>A0ABM7FVW0</accession>
<protein>
    <recommendedName>
        <fullName evidence="1">Peptidase G2 IMC autoproteolytic cleavage domain-containing protein</fullName>
    </recommendedName>
</protein>
<sequence>MKFNFPIELGEVFRRYTIENFRELKYYFDEAKQKLIDHQKTDKHAHNANQIDYVTDYSNTIDEAIKKLKAEHDNMVIGANGDGIAEVKNSRVTTDGVAKDLLSQRLDADFSKLSNKIEENYNLLNTKIERIVNVNDFGGDPTGQTDSTQAFVKAFGKGNVHVHMTAGTYVIKGLKLPNNTILSGEGKGITFLRIADDAPAETIGITNLYMDGTAENIGVEDFTIDGNKFRQNKSLQPAGGSRSSNIRFAGVKGGFMRRIKSYDSLLHSFDVTYASDDYYYAGDGVRVKEALESKYIHIDNCEATGFGDDGITTHHSRYLLLTNNYSHDPTPDSGNHNGMEIDDGSQHVFGANNKTENCFGGLEIKAHEPTSAASDVVFNNHLDIRSIRSYNIRHIGHHKATDAKSKTAYNVTLNNCVALYPQYNGAYEGATPRALVVCAYRNVNINNFTAIGDGNFMAGMPVIVVQYRAENVNLNNINIRGFSNAMADIKIFGGANRPKKVTISNVNIVESSKNIGIAGGGGVYDTKIIGGNLQGTGTGNAIEMYNNTAEIIGVNAENYNRAAVISGKEYFYVPSVHKGGFTGGATGSAAIAQRSAVMATTGNSFATSNRSWLLGVGANSTASGSRSGIMNSLESMTNPSNYVQTIVNSRGVKSLGNYHFQMGYNADGTPKESATTIDMVSTSGNIRTKGTVQSGQNFGDYAEYFESQSGQPIPTGTIVTLDGRYVRKAQTNDIPLGVVSGTAGVVLGDQMFHHKDKYLKDEFGVTLTQSEEHTWEDDEGNVYSEEVERPIPNPDFNENYDEEEYLSRSERPEWNIIGLIGQVFIRVDETVSANDYIKPNNGVGTKDNVNGFYRVMQVTTPYSQEKGYGVAVCYVHPISLFNKGSVG</sequence>
<organism evidence="2 3">
    <name type="scientific">Staphylococcus caprae</name>
    <dbReference type="NCBI Taxonomy" id="29380"/>
    <lineage>
        <taxon>Bacteria</taxon>
        <taxon>Bacillati</taxon>
        <taxon>Bacillota</taxon>
        <taxon>Bacilli</taxon>
        <taxon>Bacillales</taxon>
        <taxon>Staphylococcaceae</taxon>
        <taxon>Staphylococcus</taxon>
    </lineage>
</organism>
<evidence type="ECO:0000313" key="2">
    <source>
        <dbReference type="EMBL" id="BBD92794.1"/>
    </source>
</evidence>
<gene>
    <name evidence="2" type="ORF">JMUB590_1737</name>
</gene>
<keyword evidence="3" id="KW-1185">Reference proteome</keyword>
<name>A0ABM7FVW0_9STAP</name>
<dbReference type="GeneID" id="58051490"/>
<dbReference type="Gene3D" id="2.160.10.20">
    <property type="entry name" value="Insect antifreeze protein"/>
    <property type="match status" value="1"/>
</dbReference>
<dbReference type="InterPro" id="IPR011050">
    <property type="entry name" value="Pectin_lyase_fold/virulence"/>
</dbReference>
<feature type="domain" description="Peptidase G2 IMC autoproteolytic cleavage" evidence="1">
    <location>
        <begin position="645"/>
        <end position="875"/>
    </location>
</feature>